<keyword evidence="3 7" id="KW-0547">Nucleotide-binding</keyword>
<dbReference type="EMBL" id="DS113305">
    <property type="protein sequence ID" value="EAY12243.1"/>
    <property type="molecule type" value="Genomic_DNA"/>
</dbReference>
<dbReference type="FunCoup" id="A2E535">
    <property type="interactions" value="372"/>
</dbReference>
<feature type="region of interest" description="Disordered" evidence="9">
    <location>
        <begin position="291"/>
        <end position="329"/>
    </location>
</feature>
<dbReference type="Pfam" id="PF00069">
    <property type="entry name" value="Pkinase"/>
    <property type="match status" value="1"/>
</dbReference>
<dbReference type="Gene3D" id="1.10.510.10">
    <property type="entry name" value="Transferase(Phosphotransferase) domain 1"/>
    <property type="match status" value="1"/>
</dbReference>
<feature type="compositionally biased region" description="Low complexity" evidence="9">
    <location>
        <begin position="291"/>
        <end position="300"/>
    </location>
</feature>
<proteinExistence type="predicted"/>
<dbReference type="VEuPathDB" id="TrichDB:TVAG_027960"/>
<dbReference type="PROSITE" id="PS50011">
    <property type="entry name" value="PROTEIN_KINASE_DOM"/>
    <property type="match status" value="1"/>
</dbReference>
<name>A2E535_TRIV3</name>
<evidence type="ECO:0000256" key="4">
    <source>
        <dbReference type="ARBA" id="ARBA00022777"/>
    </source>
</evidence>
<reference evidence="11" key="1">
    <citation type="submission" date="2006-10" db="EMBL/GenBank/DDBJ databases">
        <authorList>
            <person name="Amadeo P."/>
            <person name="Zhao Q."/>
            <person name="Wortman J."/>
            <person name="Fraser-Liggett C."/>
            <person name="Carlton J."/>
        </authorList>
    </citation>
    <scope>NUCLEOTIDE SEQUENCE</scope>
    <source>
        <strain evidence="11">G3</strain>
    </source>
</reference>
<feature type="binding site" evidence="7">
    <location>
        <position position="38"/>
    </location>
    <ligand>
        <name>ATP</name>
        <dbReference type="ChEBI" id="CHEBI:30616"/>
    </ligand>
</feature>
<dbReference type="VEuPathDB" id="TrichDB:TVAGG3_0420690"/>
<dbReference type="Proteomes" id="UP000001542">
    <property type="component" value="Unassembled WGS sequence"/>
</dbReference>
<evidence type="ECO:0000256" key="3">
    <source>
        <dbReference type="ARBA" id="ARBA00022741"/>
    </source>
</evidence>
<dbReference type="KEGG" id="tva:4770205"/>
<gene>
    <name evidence="11" type="ORF">TVAG_027960</name>
</gene>
<dbReference type="InterPro" id="IPR000719">
    <property type="entry name" value="Prot_kinase_dom"/>
</dbReference>
<feature type="binding site" evidence="7">
    <location>
        <position position="150"/>
    </location>
    <ligand>
        <name>ATP</name>
        <dbReference type="ChEBI" id="CHEBI:30616"/>
    </ligand>
</feature>
<organism evidence="11 12">
    <name type="scientific">Trichomonas vaginalis (strain ATCC PRA-98 / G3)</name>
    <dbReference type="NCBI Taxonomy" id="412133"/>
    <lineage>
        <taxon>Eukaryota</taxon>
        <taxon>Metamonada</taxon>
        <taxon>Parabasalia</taxon>
        <taxon>Trichomonadida</taxon>
        <taxon>Trichomonadidae</taxon>
        <taxon>Trichomonas</taxon>
    </lineage>
</organism>
<evidence type="ECO:0000313" key="12">
    <source>
        <dbReference type="Proteomes" id="UP000001542"/>
    </source>
</evidence>
<keyword evidence="12" id="KW-1185">Reference proteome</keyword>
<keyword evidence="4 11" id="KW-0418">Kinase</keyword>
<dbReference type="InterPro" id="IPR030616">
    <property type="entry name" value="Aur-like"/>
</dbReference>
<evidence type="ECO:0000256" key="1">
    <source>
        <dbReference type="ARBA" id="ARBA00022527"/>
    </source>
</evidence>
<keyword evidence="5 7" id="KW-0067">ATP-binding</keyword>
<evidence type="ECO:0000256" key="9">
    <source>
        <dbReference type="SAM" id="MobiDB-lite"/>
    </source>
</evidence>
<dbReference type="InterPro" id="IPR008271">
    <property type="entry name" value="Ser/Thr_kinase_AS"/>
</dbReference>
<dbReference type="SMART" id="SM00220">
    <property type="entry name" value="S_TKc"/>
    <property type="match status" value="1"/>
</dbReference>
<dbReference type="InParanoid" id="A2E535"/>
<dbReference type="STRING" id="5722.A2E535"/>
<protein>
    <submittedName>
        <fullName evidence="11">CAMK family protein kinase</fullName>
    </submittedName>
</protein>
<dbReference type="OrthoDB" id="541276at2759"/>
<dbReference type="FunFam" id="1.10.510.10:FF:000956">
    <property type="entry name" value="CAMK family protein kinase"/>
    <property type="match status" value="1"/>
</dbReference>
<accession>A2E535</accession>
<feature type="cross-link" description="Glycyl lysine isopeptide (Lys-Gly) (interchain with G-Cter in SUMO2)" evidence="8">
    <location>
        <position position="134"/>
    </location>
</feature>
<evidence type="ECO:0000256" key="2">
    <source>
        <dbReference type="ARBA" id="ARBA00022679"/>
    </source>
</evidence>
<evidence type="ECO:0000256" key="5">
    <source>
        <dbReference type="ARBA" id="ARBA00022840"/>
    </source>
</evidence>
<keyword evidence="2" id="KW-0808">Transferase</keyword>
<dbReference type="PANTHER" id="PTHR24350">
    <property type="entry name" value="SERINE/THREONINE-PROTEIN KINASE IAL-RELATED"/>
    <property type="match status" value="1"/>
</dbReference>
<dbReference type="SUPFAM" id="SSF56112">
    <property type="entry name" value="Protein kinase-like (PK-like)"/>
    <property type="match status" value="1"/>
</dbReference>
<sequence>MKDSRLGVYLIQNEIGRGATSRVHTAINTITNKKLCVKILEKSSLETAEDFEFFRREVAIISSLAHKNIVRYHDLMEDECYYYLFQEFCPGVTLTKFLEKNNLLSDRLLQLIFRQIFSALAYMHKLHVGHRDLKPDNILIDQECNIKIVDFGLSTDDNTKLRTTFCGSLAFAPPECIKREPYNAAQADIWSLGVMLYMAATGKLPWRTTNLVQIMKQITSGNFSIPCNVSNNVRNIIMMCMNQNPSQRPTADELLTYPIVPLNGVQRPQHGTSHSPRNKQLVIARTASNPSFSINNSSSSCPVKPPTPETPRSSHRRIRPRSNSIGDLATCVPNTPSSSILTFI</sequence>
<keyword evidence="1" id="KW-0723">Serine/threonine-protein kinase</keyword>
<feature type="active site" description="Proton acceptor" evidence="6">
    <location>
        <position position="132"/>
    </location>
</feature>
<dbReference type="RefSeq" id="XP_001324466.1">
    <property type="nucleotide sequence ID" value="XM_001324431.1"/>
</dbReference>
<dbReference type="AlphaFoldDB" id="A2E535"/>
<evidence type="ECO:0000313" key="11">
    <source>
        <dbReference type="EMBL" id="EAY12243.1"/>
    </source>
</evidence>
<evidence type="ECO:0000256" key="8">
    <source>
        <dbReference type="PIRSR" id="PIRSR630616-3"/>
    </source>
</evidence>
<dbReference type="InterPro" id="IPR011009">
    <property type="entry name" value="Kinase-like_dom_sf"/>
</dbReference>
<evidence type="ECO:0000259" key="10">
    <source>
        <dbReference type="PROSITE" id="PS50011"/>
    </source>
</evidence>
<evidence type="ECO:0000256" key="6">
    <source>
        <dbReference type="PIRSR" id="PIRSR630616-1"/>
    </source>
</evidence>
<dbReference type="GO" id="GO:0004674">
    <property type="term" value="F:protein serine/threonine kinase activity"/>
    <property type="evidence" value="ECO:0000318"/>
    <property type="project" value="GO_Central"/>
</dbReference>
<dbReference type="GO" id="GO:0005524">
    <property type="term" value="F:ATP binding"/>
    <property type="evidence" value="ECO:0007669"/>
    <property type="project" value="UniProtKB-KW"/>
</dbReference>
<dbReference type="eggNOG" id="KOG0586">
    <property type="taxonomic scope" value="Eukaryota"/>
</dbReference>
<dbReference type="SMR" id="A2E535"/>
<reference evidence="11" key="2">
    <citation type="journal article" date="2007" name="Science">
        <title>Draft genome sequence of the sexually transmitted pathogen Trichomonas vaginalis.</title>
        <authorList>
            <person name="Carlton J.M."/>
            <person name="Hirt R.P."/>
            <person name="Silva J.C."/>
            <person name="Delcher A.L."/>
            <person name="Schatz M."/>
            <person name="Zhao Q."/>
            <person name="Wortman J.R."/>
            <person name="Bidwell S.L."/>
            <person name="Alsmark U.C.M."/>
            <person name="Besteiro S."/>
            <person name="Sicheritz-Ponten T."/>
            <person name="Noel C.J."/>
            <person name="Dacks J.B."/>
            <person name="Foster P.G."/>
            <person name="Simillion C."/>
            <person name="Van de Peer Y."/>
            <person name="Miranda-Saavedra D."/>
            <person name="Barton G.J."/>
            <person name="Westrop G.D."/>
            <person name="Mueller S."/>
            <person name="Dessi D."/>
            <person name="Fiori P.L."/>
            <person name="Ren Q."/>
            <person name="Paulsen I."/>
            <person name="Zhang H."/>
            <person name="Bastida-Corcuera F.D."/>
            <person name="Simoes-Barbosa A."/>
            <person name="Brown M.T."/>
            <person name="Hayes R.D."/>
            <person name="Mukherjee M."/>
            <person name="Okumura C.Y."/>
            <person name="Schneider R."/>
            <person name="Smith A.J."/>
            <person name="Vanacova S."/>
            <person name="Villalvazo M."/>
            <person name="Haas B.J."/>
            <person name="Pertea M."/>
            <person name="Feldblyum T.V."/>
            <person name="Utterback T.R."/>
            <person name="Shu C.L."/>
            <person name="Osoegawa K."/>
            <person name="de Jong P.J."/>
            <person name="Hrdy I."/>
            <person name="Horvathova L."/>
            <person name="Zubacova Z."/>
            <person name="Dolezal P."/>
            <person name="Malik S.B."/>
            <person name="Logsdon J.M. Jr."/>
            <person name="Henze K."/>
            <person name="Gupta A."/>
            <person name="Wang C.C."/>
            <person name="Dunne R.L."/>
            <person name="Upcroft J.A."/>
            <person name="Upcroft P."/>
            <person name="White O."/>
            <person name="Salzberg S.L."/>
            <person name="Tang P."/>
            <person name="Chiu C.-H."/>
            <person name="Lee Y.-S."/>
            <person name="Embley T.M."/>
            <person name="Coombs G.H."/>
            <person name="Mottram J.C."/>
            <person name="Tachezy J."/>
            <person name="Fraser-Liggett C.M."/>
            <person name="Johnson P.J."/>
        </authorList>
    </citation>
    <scope>NUCLEOTIDE SEQUENCE [LARGE SCALE GENOMIC DNA]</scope>
    <source>
        <strain evidence="11">G3</strain>
    </source>
</reference>
<feature type="domain" description="Protein kinase" evidence="10">
    <location>
        <begin position="9"/>
        <end position="260"/>
    </location>
</feature>
<dbReference type="PROSITE" id="PS00108">
    <property type="entry name" value="PROTEIN_KINASE_ST"/>
    <property type="match status" value="1"/>
</dbReference>
<evidence type="ECO:0000256" key="7">
    <source>
        <dbReference type="PIRSR" id="PIRSR630616-2"/>
    </source>
</evidence>